<dbReference type="Gene3D" id="3.40.50.720">
    <property type="entry name" value="NAD(P)-binding Rossmann-like Domain"/>
    <property type="match status" value="1"/>
</dbReference>
<dbReference type="OrthoDB" id="1933717at2759"/>
<evidence type="ECO:0000313" key="2">
    <source>
        <dbReference type="Proteomes" id="UP000887226"/>
    </source>
</evidence>
<sequence>MAQPFLPLVKAGGRLVNIASSPGVLVQYSGSLKAAIVNAPDTCVDACTALMEKFKDDVAANNQKAEESPSASAETPVLLGLSEIDGKTGGFWKDGKIGVGA</sequence>
<evidence type="ECO:0000313" key="1">
    <source>
        <dbReference type="EMBL" id="KAG9243286.1"/>
    </source>
</evidence>
<accession>A0A9P8CFF9</accession>
<dbReference type="Proteomes" id="UP000887226">
    <property type="component" value="Unassembled WGS sequence"/>
</dbReference>
<proteinExistence type="predicted"/>
<dbReference type="EMBL" id="MU253991">
    <property type="protein sequence ID" value="KAG9243286.1"/>
    <property type="molecule type" value="Genomic_DNA"/>
</dbReference>
<comment type="caution">
    <text evidence="1">The sequence shown here is derived from an EMBL/GenBank/DDBJ whole genome shotgun (WGS) entry which is preliminary data.</text>
</comment>
<dbReference type="AlphaFoldDB" id="A0A9P8CFF9"/>
<name>A0A9P8CFF9_9HELO</name>
<keyword evidence="2" id="KW-1185">Reference proteome</keyword>
<gene>
    <name evidence="1" type="ORF">BJ878DRAFT_543432</name>
</gene>
<reference evidence="1" key="1">
    <citation type="journal article" date="2021" name="IMA Fungus">
        <title>Genomic characterization of three marine fungi, including Emericellopsis atlantica sp. nov. with signatures of a generalist lifestyle and marine biomass degradation.</title>
        <authorList>
            <person name="Hagestad O.C."/>
            <person name="Hou L."/>
            <person name="Andersen J.H."/>
            <person name="Hansen E.H."/>
            <person name="Altermark B."/>
            <person name="Li C."/>
            <person name="Kuhnert E."/>
            <person name="Cox R.J."/>
            <person name="Crous P.W."/>
            <person name="Spatafora J.W."/>
            <person name="Lail K."/>
            <person name="Amirebrahimi M."/>
            <person name="Lipzen A."/>
            <person name="Pangilinan J."/>
            <person name="Andreopoulos W."/>
            <person name="Hayes R.D."/>
            <person name="Ng V."/>
            <person name="Grigoriev I.V."/>
            <person name="Jackson S.A."/>
            <person name="Sutton T.D.S."/>
            <person name="Dobson A.D.W."/>
            <person name="Rama T."/>
        </authorList>
    </citation>
    <scope>NUCLEOTIDE SEQUENCE</scope>
    <source>
        <strain evidence="1">TRa3180A</strain>
    </source>
</reference>
<protein>
    <submittedName>
        <fullName evidence="1">Uncharacterized protein</fullName>
    </submittedName>
</protein>
<organism evidence="1 2">
    <name type="scientific">Calycina marina</name>
    <dbReference type="NCBI Taxonomy" id="1763456"/>
    <lineage>
        <taxon>Eukaryota</taxon>
        <taxon>Fungi</taxon>
        <taxon>Dikarya</taxon>
        <taxon>Ascomycota</taxon>
        <taxon>Pezizomycotina</taxon>
        <taxon>Leotiomycetes</taxon>
        <taxon>Helotiales</taxon>
        <taxon>Pezizellaceae</taxon>
        <taxon>Calycina</taxon>
    </lineage>
</organism>